<evidence type="ECO:0000313" key="1">
    <source>
        <dbReference type="EMBL" id="GCA63516.1"/>
    </source>
</evidence>
<sequence length="203" mass="23498">MEEVLVPNTGSSEQKSVDDTLAEIRTSLRYLENRLYEETSRRQLEETRMLCGEVAGLVVYYYGYATMQAAGCEGWDDYIDLMHELHDSMYVVDYMPRESRHAQWCRLQCALNEVDDAVSEAVGIDMYVVSEIALDGRRVPPLALSIPQLRTVTAQKKFLSDMSVYVCHPHYQYMHHISHMLHMLQGVKLRRRREDDVIAYPDG</sequence>
<dbReference type="Proteomes" id="UP000265618">
    <property type="component" value="Unassembled WGS sequence"/>
</dbReference>
<comment type="caution">
    <text evidence="1">The sequence shown here is derived from an EMBL/GenBank/DDBJ whole genome shotgun (WGS) entry which is preliminary data.</text>
</comment>
<keyword evidence="2" id="KW-1185">Reference proteome</keyword>
<proteinExistence type="predicted"/>
<organism evidence="1 2">
    <name type="scientific">Kipferlia bialata</name>
    <dbReference type="NCBI Taxonomy" id="797122"/>
    <lineage>
        <taxon>Eukaryota</taxon>
        <taxon>Metamonada</taxon>
        <taxon>Carpediemonas-like organisms</taxon>
        <taxon>Kipferlia</taxon>
    </lineage>
</organism>
<dbReference type="EMBL" id="BDIP01003840">
    <property type="protein sequence ID" value="GCA63516.1"/>
    <property type="molecule type" value="Genomic_DNA"/>
</dbReference>
<reference evidence="1 2" key="1">
    <citation type="journal article" date="2018" name="PLoS ONE">
        <title>The draft genome of Kipferlia bialata reveals reductive genome evolution in fornicate parasites.</title>
        <authorList>
            <person name="Tanifuji G."/>
            <person name="Takabayashi S."/>
            <person name="Kume K."/>
            <person name="Takagi M."/>
            <person name="Nakayama T."/>
            <person name="Kamikawa R."/>
            <person name="Inagaki Y."/>
            <person name="Hashimoto T."/>
        </authorList>
    </citation>
    <scope>NUCLEOTIDE SEQUENCE [LARGE SCALE GENOMIC DNA]</scope>
    <source>
        <strain evidence="1">NY0173</strain>
    </source>
</reference>
<accession>A0A391NU46</accession>
<evidence type="ECO:0000313" key="2">
    <source>
        <dbReference type="Proteomes" id="UP000265618"/>
    </source>
</evidence>
<protein>
    <submittedName>
        <fullName evidence="1">Uncharacterized protein</fullName>
    </submittedName>
</protein>
<gene>
    <name evidence="1" type="ORF">KIPB_010380</name>
</gene>
<name>A0A391NU46_9EUKA</name>
<dbReference type="AlphaFoldDB" id="A0A391NU46"/>